<name>A0A7X2S5U2_9BACI</name>
<evidence type="ECO:0000256" key="1">
    <source>
        <dbReference type="SAM" id="Phobius"/>
    </source>
</evidence>
<gene>
    <name evidence="2" type="ORF">GKZ89_12525</name>
</gene>
<dbReference type="OrthoDB" id="2355691at2"/>
<accession>A0A7X2S5U2</accession>
<keyword evidence="3" id="KW-1185">Reference proteome</keyword>
<feature type="transmembrane region" description="Helical" evidence="1">
    <location>
        <begin position="54"/>
        <end position="75"/>
    </location>
</feature>
<evidence type="ECO:0000313" key="3">
    <source>
        <dbReference type="Proteomes" id="UP000434639"/>
    </source>
</evidence>
<reference evidence="2 3" key="1">
    <citation type="journal article" date="2017" name="Int. J. Syst. Evol. Microbiol.">
        <title>Bacillus mangrovi sp. nov., isolated from a sediment sample from a mangrove forest.</title>
        <authorList>
            <person name="Gupta V."/>
            <person name="Singh P.K."/>
            <person name="Korpole S."/>
            <person name="Tanuku N.R.S."/>
            <person name="Pinnaka A.K."/>
        </authorList>
    </citation>
    <scope>NUCLEOTIDE SEQUENCE [LARGE SCALE GENOMIC DNA]</scope>
    <source>
        <strain evidence="2 3">KCTC 33872</strain>
    </source>
</reference>
<keyword evidence="1" id="KW-1133">Transmembrane helix</keyword>
<keyword evidence="1" id="KW-0812">Transmembrane</keyword>
<keyword evidence="1" id="KW-0472">Membrane</keyword>
<organism evidence="2 3">
    <name type="scientific">Metabacillus mangrovi</name>
    <dbReference type="NCBI Taxonomy" id="1491830"/>
    <lineage>
        <taxon>Bacteria</taxon>
        <taxon>Bacillati</taxon>
        <taxon>Bacillota</taxon>
        <taxon>Bacilli</taxon>
        <taxon>Bacillales</taxon>
        <taxon>Bacillaceae</taxon>
        <taxon>Metabacillus</taxon>
    </lineage>
</organism>
<dbReference type="RefSeq" id="WP_155112746.1">
    <property type="nucleotide sequence ID" value="NZ_WMIB01000012.1"/>
</dbReference>
<sequence>MSDITFMASSKKFVIPDEIEQYNNRRVFEREEDFMQLWVQKAHPYWLEELEKGLFILPYIYEISGVGNALFLLYLEKYMETGDELELLYIPNQHAFRDYERRMLDNPRHFWINTGSLDVQGPLRDVSA</sequence>
<comment type="caution">
    <text evidence="2">The sequence shown here is derived from an EMBL/GenBank/DDBJ whole genome shotgun (WGS) entry which is preliminary data.</text>
</comment>
<dbReference type="AlphaFoldDB" id="A0A7X2S5U2"/>
<protein>
    <submittedName>
        <fullName evidence="2">Uncharacterized protein</fullName>
    </submittedName>
</protein>
<dbReference type="EMBL" id="WMIB01000012">
    <property type="protein sequence ID" value="MTH54228.1"/>
    <property type="molecule type" value="Genomic_DNA"/>
</dbReference>
<dbReference type="Proteomes" id="UP000434639">
    <property type="component" value="Unassembled WGS sequence"/>
</dbReference>
<evidence type="ECO:0000313" key="2">
    <source>
        <dbReference type="EMBL" id="MTH54228.1"/>
    </source>
</evidence>
<proteinExistence type="predicted"/>